<evidence type="ECO:0000313" key="1">
    <source>
        <dbReference type="EMBL" id="CAE8605626.1"/>
    </source>
</evidence>
<keyword evidence="2" id="KW-1185">Reference proteome</keyword>
<protein>
    <submittedName>
        <fullName evidence="1">Uncharacterized protein</fullName>
    </submittedName>
</protein>
<dbReference type="EMBL" id="CAJNNV010018097">
    <property type="protein sequence ID" value="CAE8605626.1"/>
    <property type="molecule type" value="Genomic_DNA"/>
</dbReference>
<sequence length="108" mass="11744">MDPNDRRHLCQITAAADAAYKSFTDFTRDFGPMLSGDAESQGRLKSLEAQHALMLQVLLPCRELVSEAPSVRCQRSLRALTCEVGIAMESRGTKLPGGALYAVDSSGW</sequence>
<organism evidence="1 2">
    <name type="scientific">Polarella glacialis</name>
    <name type="common">Dinoflagellate</name>
    <dbReference type="NCBI Taxonomy" id="89957"/>
    <lineage>
        <taxon>Eukaryota</taxon>
        <taxon>Sar</taxon>
        <taxon>Alveolata</taxon>
        <taxon>Dinophyceae</taxon>
        <taxon>Suessiales</taxon>
        <taxon>Suessiaceae</taxon>
        <taxon>Polarella</taxon>
    </lineage>
</organism>
<gene>
    <name evidence="1" type="ORF">PGLA1383_LOCUS23734</name>
</gene>
<dbReference type="Proteomes" id="UP000654075">
    <property type="component" value="Unassembled WGS sequence"/>
</dbReference>
<name>A0A813F634_POLGL</name>
<dbReference type="AlphaFoldDB" id="A0A813F634"/>
<evidence type="ECO:0000313" key="2">
    <source>
        <dbReference type="Proteomes" id="UP000654075"/>
    </source>
</evidence>
<proteinExistence type="predicted"/>
<accession>A0A813F634</accession>
<reference evidence="1" key="1">
    <citation type="submission" date="2021-02" db="EMBL/GenBank/DDBJ databases">
        <authorList>
            <person name="Dougan E. K."/>
            <person name="Rhodes N."/>
            <person name="Thang M."/>
            <person name="Chan C."/>
        </authorList>
    </citation>
    <scope>NUCLEOTIDE SEQUENCE</scope>
</reference>
<comment type="caution">
    <text evidence="1">The sequence shown here is derived from an EMBL/GenBank/DDBJ whole genome shotgun (WGS) entry which is preliminary data.</text>
</comment>